<comment type="subcellular location">
    <subcellularLocation>
        <location evidence="1">Cell membrane</location>
        <topology evidence="1">Multi-pass membrane protein</topology>
    </subcellularLocation>
</comment>
<dbReference type="Proteomes" id="UP000619260">
    <property type="component" value="Unassembled WGS sequence"/>
</dbReference>
<evidence type="ECO:0000256" key="1">
    <source>
        <dbReference type="ARBA" id="ARBA00004651"/>
    </source>
</evidence>
<proteinExistence type="inferred from homology"/>
<dbReference type="RefSeq" id="WP_203900164.1">
    <property type="nucleotide sequence ID" value="NZ_BOPF01000012.1"/>
</dbReference>
<gene>
    <name evidence="10" type="ORF">Val02_35220</name>
</gene>
<feature type="domain" description="MacB-like periplasmic core" evidence="9">
    <location>
        <begin position="493"/>
        <end position="694"/>
    </location>
</feature>
<evidence type="ECO:0000256" key="6">
    <source>
        <dbReference type="ARBA" id="ARBA00038076"/>
    </source>
</evidence>
<comment type="caution">
    <text evidence="10">The sequence shown here is derived from an EMBL/GenBank/DDBJ whole genome shotgun (WGS) entry which is preliminary data.</text>
</comment>
<dbReference type="Pfam" id="PF02687">
    <property type="entry name" value="FtsX"/>
    <property type="match status" value="2"/>
</dbReference>
<feature type="transmembrane region" description="Helical" evidence="7">
    <location>
        <begin position="493"/>
        <end position="514"/>
    </location>
</feature>
<dbReference type="GO" id="GO:0022857">
    <property type="term" value="F:transmembrane transporter activity"/>
    <property type="evidence" value="ECO:0007669"/>
    <property type="project" value="TreeGrafter"/>
</dbReference>
<evidence type="ECO:0000256" key="3">
    <source>
        <dbReference type="ARBA" id="ARBA00022692"/>
    </source>
</evidence>
<comment type="similarity">
    <text evidence="6">Belongs to the ABC-4 integral membrane protein family.</text>
</comment>
<feature type="domain" description="ABC3 transporter permease C-terminal" evidence="8">
    <location>
        <begin position="274"/>
        <end position="394"/>
    </location>
</feature>
<evidence type="ECO:0000256" key="2">
    <source>
        <dbReference type="ARBA" id="ARBA00022475"/>
    </source>
</evidence>
<feature type="transmembrane region" description="Helical" evidence="7">
    <location>
        <begin position="716"/>
        <end position="749"/>
    </location>
</feature>
<keyword evidence="5 7" id="KW-0472">Membrane</keyword>
<accession>A0A8J3YK38</accession>
<keyword evidence="11" id="KW-1185">Reference proteome</keyword>
<feature type="domain" description="MacB-like periplasmic core" evidence="9">
    <location>
        <begin position="18"/>
        <end position="238"/>
    </location>
</feature>
<evidence type="ECO:0000259" key="8">
    <source>
        <dbReference type="Pfam" id="PF02687"/>
    </source>
</evidence>
<feature type="transmembrane region" description="Helical" evidence="7">
    <location>
        <begin position="440"/>
        <end position="462"/>
    </location>
</feature>
<protein>
    <submittedName>
        <fullName evidence="10">Membrane protein</fullName>
    </submittedName>
</protein>
<feature type="transmembrane region" description="Helical" evidence="7">
    <location>
        <begin position="366"/>
        <end position="387"/>
    </location>
</feature>
<sequence>MIKATLKSLLARKLRLLLSGLAVVLAVTFISGSFVLTDTLGRSFDKLFETVYENTDIQVTTKPPIEGDAGFALPTSIRSEDIAKVKAVPGVEKATGQIAVNGARVIGRNNKLVPNTTGTRLGANWTGDDEVAKIRDGQAPTSDNEVMLNGQVAKDSGYKIGETVKVKTPADNLIHEFKVVGIVGNSGGRDSIGGEHIVFFTEKAAQEFLLGAPGTYSLIDVRAASGVPLATLQKDLRAALGDQYLVETGAELAKKNAAPLKQIFKFFNYVLLGFGVIALMVGIFLILNTFSIVVAQRTRELALMRAMGAGRGQMVGSVLTEAFIVGLIGSTLGLLAGVGLGALGAWGLAQTVDGLEVAGLAVPPAAIILAFAIGIPVTLIAALMPALKAAFIPPIAAMRDAATADRPLTWITISGAVVTLIGGTFLFLGLNGTGSGTTTLLLVLAGVLVLLVGSALLTPFLCRPVVSVIGRLFSWSVPGKLGRRNSSRNPRRTAITAAAVMIGIALVTGISTIVSSVEASATKAIDKQLAADLVISGEQTSEIPPTIDPADLSRIRNIDGVDRTVAVTYEFFAKAGDKDAFVLAYDDWAAARAVLHLEQESGNIGEIAPGQVVLDKNTAKDANLKVGDTVNLQLPKGAKQMQVVGITKESDVANGWTISMPDAQALFRSAAPISAYLTIDSGASAAAVKKAVDADLRNSPEVTVQTRDEFVDSQLFFFTFLIGAVQVLLMVAIAISVLGVINTLVLSVLERTRELGMLRAIGLRRSQTMRMITVESVVISLFGTLLGLGVGAGLGISVVKALKDQGFSTLAMPWGLMGAYLLAALVIGVGAAVIPAVRAARLNVLNAIAYE</sequence>
<dbReference type="InterPro" id="IPR003838">
    <property type="entry name" value="ABC3_permease_C"/>
</dbReference>
<evidence type="ECO:0000313" key="10">
    <source>
        <dbReference type="EMBL" id="GIJ46636.1"/>
    </source>
</evidence>
<reference evidence="10" key="1">
    <citation type="submission" date="2021-01" db="EMBL/GenBank/DDBJ databases">
        <title>Whole genome shotgun sequence of Virgisporangium aliadipatigenens NBRC 105644.</title>
        <authorList>
            <person name="Komaki H."/>
            <person name="Tamura T."/>
        </authorList>
    </citation>
    <scope>NUCLEOTIDE SEQUENCE</scope>
    <source>
        <strain evidence="10">NBRC 105644</strain>
    </source>
</reference>
<feature type="domain" description="ABC3 transporter permease C-terminal" evidence="8">
    <location>
        <begin position="728"/>
        <end position="843"/>
    </location>
</feature>
<organism evidence="10 11">
    <name type="scientific">Virgisporangium aliadipatigenens</name>
    <dbReference type="NCBI Taxonomy" id="741659"/>
    <lineage>
        <taxon>Bacteria</taxon>
        <taxon>Bacillati</taxon>
        <taxon>Actinomycetota</taxon>
        <taxon>Actinomycetes</taxon>
        <taxon>Micromonosporales</taxon>
        <taxon>Micromonosporaceae</taxon>
        <taxon>Virgisporangium</taxon>
    </lineage>
</organism>
<feature type="transmembrane region" description="Helical" evidence="7">
    <location>
        <begin position="814"/>
        <end position="837"/>
    </location>
</feature>
<dbReference type="AlphaFoldDB" id="A0A8J3YK38"/>
<feature type="transmembrane region" description="Helical" evidence="7">
    <location>
        <begin position="266"/>
        <end position="294"/>
    </location>
</feature>
<dbReference type="Pfam" id="PF12704">
    <property type="entry name" value="MacB_PCD"/>
    <property type="match status" value="2"/>
</dbReference>
<dbReference type="PANTHER" id="PTHR30572">
    <property type="entry name" value="MEMBRANE COMPONENT OF TRANSPORTER-RELATED"/>
    <property type="match status" value="1"/>
</dbReference>
<feature type="transmembrane region" description="Helical" evidence="7">
    <location>
        <begin position="315"/>
        <end position="346"/>
    </location>
</feature>
<keyword evidence="4 7" id="KW-1133">Transmembrane helix</keyword>
<dbReference type="GO" id="GO:0005886">
    <property type="term" value="C:plasma membrane"/>
    <property type="evidence" value="ECO:0007669"/>
    <property type="project" value="UniProtKB-SubCell"/>
</dbReference>
<evidence type="ECO:0000256" key="5">
    <source>
        <dbReference type="ARBA" id="ARBA00023136"/>
    </source>
</evidence>
<name>A0A8J3YK38_9ACTN</name>
<evidence type="ECO:0000313" key="11">
    <source>
        <dbReference type="Proteomes" id="UP000619260"/>
    </source>
</evidence>
<evidence type="ECO:0000259" key="9">
    <source>
        <dbReference type="Pfam" id="PF12704"/>
    </source>
</evidence>
<dbReference type="PANTHER" id="PTHR30572:SF4">
    <property type="entry name" value="ABC TRANSPORTER PERMEASE YTRF"/>
    <property type="match status" value="1"/>
</dbReference>
<dbReference type="InterPro" id="IPR025857">
    <property type="entry name" value="MacB_PCD"/>
</dbReference>
<evidence type="ECO:0000256" key="7">
    <source>
        <dbReference type="SAM" id="Phobius"/>
    </source>
</evidence>
<dbReference type="EMBL" id="BOPF01000012">
    <property type="protein sequence ID" value="GIJ46636.1"/>
    <property type="molecule type" value="Genomic_DNA"/>
</dbReference>
<evidence type="ECO:0000256" key="4">
    <source>
        <dbReference type="ARBA" id="ARBA00022989"/>
    </source>
</evidence>
<dbReference type="InterPro" id="IPR050250">
    <property type="entry name" value="Macrolide_Exporter_MacB"/>
</dbReference>
<feature type="transmembrane region" description="Helical" evidence="7">
    <location>
        <begin position="770"/>
        <end position="794"/>
    </location>
</feature>
<keyword evidence="3 7" id="KW-0812">Transmembrane</keyword>
<keyword evidence="2" id="KW-1003">Cell membrane</keyword>
<feature type="transmembrane region" description="Helical" evidence="7">
    <location>
        <begin position="408"/>
        <end position="428"/>
    </location>
</feature>